<dbReference type="Pfam" id="PF05239">
    <property type="entry name" value="PRC"/>
    <property type="match status" value="1"/>
</dbReference>
<dbReference type="EMBL" id="JADKYB010000001">
    <property type="protein sequence ID" value="MBM9503378.1"/>
    <property type="molecule type" value="Genomic_DNA"/>
</dbReference>
<gene>
    <name evidence="2" type="ORF">ITX44_02310</name>
</gene>
<comment type="caution">
    <text evidence="2">The sequence shown here is derived from an EMBL/GenBank/DDBJ whole genome shotgun (WGS) entry which is preliminary data.</text>
</comment>
<sequence length="118" mass="13280">MIRSADLREWRDHPVVDEEGRRIGVLEAVYVDTGTDQPAMATVRTGLPTRHRLVFVPVDDVTAGPDYVRVPYQKDLVKSAPWIGTDSVLPVEDEEAIFQYYGIAYRPGAVGVRQLARR</sequence>
<evidence type="ECO:0000313" key="3">
    <source>
        <dbReference type="Proteomes" id="UP000749040"/>
    </source>
</evidence>
<dbReference type="SUPFAM" id="SSF50346">
    <property type="entry name" value="PRC-barrel domain"/>
    <property type="match status" value="1"/>
</dbReference>
<protein>
    <submittedName>
        <fullName evidence="2">PRC-barrel domain-containing protein</fullName>
    </submittedName>
</protein>
<feature type="domain" description="PRC-barrel" evidence="1">
    <location>
        <begin position="7"/>
        <end position="76"/>
    </location>
</feature>
<proteinExistence type="predicted"/>
<dbReference type="Proteomes" id="UP000749040">
    <property type="component" value="Unassembled WGS sequence"/>
</dbReference>
<dbReference type="Gene3D" id="3.90.50.10">
    <property type="entry name" value="Photosynthetic Reaction Center, subunit H, domain 2"/>
    <property type="match status" value="1"/>
</dbReference>
<accession>A0ABS2TN21</accession>
<keyword evidence="3" id="KW-1185">Reference proteome</keyword>
<evidence type="ECO:0000259" key="1">
    <source>
        <dbReference type="Pfam" id="PF05239"/>
    </source>
</evidence>
<name>A0ABS2TN21_9ACTN</name>
<evidence type="ECO:0000313" key="2">
    <source>
        <dbReference type="EMBL" id="MBM9503378.1"/>
    </source>
</evidence>
<dbReference type="InterPro" id="IPR027275">
    <property type="entry name" value="PRC-brl_dom"/>
</dbReference>
<reference evidence="2 3" key="1">
    <citation type="submission" date="2021-01" db="EMBL/GenBank/DDBJ databases">
        <title>Streptomyces acididurans sp. nov., isolated from a peat swamp forest soil.</title>
        <authorList>
            <person name="Chantavorakit T."/>
            <person name="Duangmal K."/>
        </authorList>
    </citation>
    <scope>NUCLEOTIDE SEQUENCE [LARGE SCALE GENOMIC DNA]</scope>
    <source>
        <strain evidence="2 3">KK5PA1</strain>
    </source>
</reference>
<dbReference type="InterPro" id="IPR011033">
    <property type="entry name" value="PRC_barrel-like_sf"/>
</dbReference>
<dbReference type="RefSeq" id="WP_205355226.1">
    <property type="nucleotide sequence ID" value="NZ_JADKYB010000001.1"/>
</dbReference>
<organism evidence="2 3">
    <name type="scientific">Actinacidiphila acididurans</name>
    <dbReference type="NCBI Taxonomy" id="2784346"/>
    <lineage>
        <taxon>Bacteria</taxon>
        <taxon>Bacillati</taxon>
        <taxon>Actinomycetota</taxon>
        <taxon>Actinomycetes</taxon>
        <taxon>Kitasatosporales</taxon>
        <taxon>Streptomycetaceae</taxon>
        <taxon>Actinacidiphila</taxon>
    </lineage>
</organism>
<dbReference type="InterPro" id="IPR014747">
    <property type="entry name" value="Bac_photo_RC_H_C"/>
</dbReference>